<dbReference type="PANTHER" id="PTHR30006:SF2">
    <property type="entry name" value="ABC TRANSPORTER SUBSTRATE-BINDING PROTEIN"/>
    <property type="match status" value="1"/>
</dbReference>
<dbReference type="NCBIfam" id="TIGR03261">
    <property type="entry name" value="phnS2"/>
    <property type="match status" value="1"/>
</dbReference>
<keyword evidence="1" id="KW-0732">Signal</keyword>
<reference evidence="2 3" key="1">
    <citation type="journal article" date="2011" name="J. Biotechnol.">
        <title>The complete genome sequence of the dominant Sinorhizobium meliloti field isolate SM11 extends the S. meliloti pan-genome.</title>
        <authorList>
            <person name="Schneiker-Bekel S."/>
            <person name="Wibberg D."/>
            <person name="Bekel T."/>
            <person name="Blom J."/>
            <person name="Linke B."/>
            <person name="Neuweger H."/>
            <person name="Stiens M."/>
            <person name="Vorholter F.J."/>
            <person name="Weidner S."/>
            <person name="Goesmann A."/>
            <person name="Puhler A."/>
            <person name="Schluter A."/>
        </authorList>
    </citation>
    <scope>NUCLEOTIDE SEQUENCE [LARGE SCALE GENOMIC DNA]</scope>
    <source>
        <strain evidence="2 3">SM11</strain>
        <plasmid evidence="3">pSmeSM11d</plasmid>
    </source>
</reference>
<dbReference type="InterPro" id="IPR017663">
    <property type="entry name" value="ABC_2-AEP-bd"/>
</dbReference>
<dbReference type="PATRIC" id="fig|707241.3.peg.6307"/>
<dbReference type="HOGENOM" id="CLU_026974_0_1_5"/>
<dbReference type="Pfam" id="PF13343">
    <property type="entry name" value="SBP_bac_6"/>
    <property type="match status" value="1"/>
</dbReference>
<evidence type="ECO:0000256" key="1">
    <source>
        <dbReference type="ARBA" id="ARBA00022729"/>
    </source>
</evidence>
<evidence type="ECO:0000313" key="2">
    <source>
        <dbReference type="EMBL" id="AEH83452.1"/>
    </source>
</evidence>
<dbReference type="PANTHER" id="PTHR30006">
    <property type="entry name" value="THIAMINE-BINDING PERIPLASMIC PROTEIN-RELATED"/>
    <property type="match status" value="1"/>
</dbReference>
<sequence length="420" mass="45973">MCICPSPVVEEGSGPMAAPFVSRPCAKLYKLEQYLYKINRFYLSIYPPQISQAGRISGRASRRCRRESLPIRMPTKRGISMPFSKIFLGAGTALILASSAAYAETELTVYTSIEAVDLDRYKETFEKAHPDIKINWVRDSTGVMTAKLLAEKDNPQADVVWGVAATSLLLLKSEGMLEPYSPKNVEALDPRFVDGDKPPSWVGMDAYVAALCYNTVEAGKLGLPPPTSWKDLTKPEYKGHVVMPNPNSSGTGFLDVSAWLQTFGEEEAWSFMDALHENIAAYTHSGSKPCKMAASGETVIGVSFEFPGAKAKTSGAPIDIIFPSEGSGWEAEATAIIAGTANLEAAKTLVDWSISKEANEMYNVGYAVVAYPGVAKPIENLPDDVADKMIKNDFEWAANNRARILKEWQKRYDAKSEPKS</sequence>
<dbReference type="EMBL" id="CP001832">
    <property type="protein sequence ID" value="AEH83452.1"/>
    <property type="molecule type" value="Genomic_DNA"/>
</dbReference>
<name>F7XFX6_SINMM</name>
<dbReference type="Gene3D" id="3.40.190.10">
    <property type="entry name" value="Periplasmic binding protein-like II"/>
    <property type="match status" value="2"/>
</dbReference>
<protein>
    <submittedName>
        <fullName evidence="2">Iron uptake ABC transporter periplasmic solute-binding protein</fullName>
    </submittedName>
</protein>
<dbReference type="GO" id="GO:0030975">
    <property type="term" value="F:thiamine binding"/>
    <property type="evidence" value="ECO:0007669"/>
    <property type="project" value="TreeGrafter"/>
</dbReference>
<dbReference type="AlphaFoldDB" id="F7XFX6"/>
<geneLocation type="plasmid" evidence="2 3">
    <name>pSmeSM11d</name>
</geneLocation>
<dbReference type="CDD" id="cd13544">
    <property type="entry name" value="PBP2_Fbp_like_1"/>
    <property type="match status" value="1"/>
</dbReference>
<dbReference type="SUPFAM" id="SSF53850">
    <property type="entry name" value="Periplasmic binding protein-like II"/>
    <property type="match status" value="1"/>
</dbReference>
<proteinExistence type="predicted"/>
<keyword evidence="2" id="KW-0614">Plasmid</keyword>
<evidence type="ECO:0000313" key="3">
    <source>
        <dbReference type="Proteomes" id="UP000009045"/>
    </source>
</evidence>
<dbReference type="Proteomes" id="UP000009045">
    <property type="component" value="Plasmid pSmeSM11d"/>
</dbReference>
<organism evidence="2 3">
    <name type="scientific">Sinorhizobium meliloti (strain SM11)</name>
    <dbReference type="NCBI Taxonomy" id="707241"/>
    <lineage>
        <taxon>Bacteria</taxon>
        <taxon>Pseudomonadati</taxon>
        <taxon>Pseudomonadota</taxon>
        <taxon>Alphaproteobacteria</taxon>
        <taxon>Hyphomicrobiales</taxon>
        <taxon>Rhizobiaceae</taxon>
        <taxon>Sinorhizobium/Ensifer group</taxon>
        <taxon>Sinorhizobium</taxon>
    </lineage>
</organism>
<dbReference type="GO" id="GO:0030288">
    <property type="term" value="C:outer membrane-bounded periplasmic space"/>
    <property type="evidence" value="ECO:0007669"/>
    <property type="project" value="TreeGrafter"/>
</dbReference>
<dbReference type="GO" id="GO:0030976">
    <property type="term" value="F:thiamine pyrophosphate binding"/>
    <property type="evidence" value="ECO:0007669"/>
    <property type="project" value="TreeGrafter"/>
</dbReference>
<dbReference type="KEGG" id="smx:SM11_pD0620"/>
<gene>
    <name evidence="2" type="ordered locus">SM11_pD0620</name>
</gene>
<accession>F7XFX6</accession>
<dbReference type="GO" id="GO:0015888">
    <property type="term" value="P:thiamine transport"/>
    <property type="evidence" value="ECO:0007669"/>
    <property type="project" value="TreeGrafter"/>
</dbReference>